<reference evidence="2" key="1">
    <citation type="journal article" date="2019" name="Int. J. Syst. Evol. Microbiol.">
        <title>The Global Catalogue of Microorganisms (GCM) 10K type strain sequencing project: providing services to taxonomists for standard genome sequencing and annotation.</title>
        <authorList>
            <consortium name="The Broad Institute Genomics Platform"/>
            <consortium name="The Broad Institute Genome Sequencing Center for Infectious Disease"/>
            <person name="Wu L."/>
            <person name="Ma J."/>
        </authorList>
    </citation>
    <scope>NUCLEOTIDE SEQUENCE [LARGE SCALE GENOMIC DNA]</scope>
    <source>
        <strain evidence="2">JCM 18298</strain>
    </source>
</reference>
<comment type="caution">
    <text evidence="1">The sequence shown here is derived from an EMBL/GenBank/DDBJ whole genome shotgun (WGS) entry which is preliminary data.</text>
</comment>
<evidence type="ECO:0000313" key="2">
    <source>
        <dbReference type="Proteomes" id="UP001500603"/>
    </source>
</evidence>
<proteinExistence type="predicted"/>
<keyword evidence="2" id="KW-1185">Reference proteome</keyword>
<accession>A0ABP9KTQ2</accession>
<dbReference type="Proteomes" id="UP001500603">
    <property type="component" value="Unassembled WGS sequence"/>
</dbReference>
<gene>
    <name evidence="1" type="ORF">GCM10023318_48080</name>
</gene>
<evidence type="ECO:0000313" key="1">
    <source>
        <dbReference type="EMBL" id="GAA5063363.1"/>
    </source>
</evidence>
<organism evidence="1 2">
    <name type="scientific">Nocardia callitridis</name>
    <dbReference type="NCBI Taxonomy" id="648753"/>
    <lineage>
        <taxon>Bacteria</taxon>
        <taxon>Bacillati</taxon>
        <taxon>Actinomycetota</taxon>
        <taxon>Actinomycetes</taxon>
        <taxon>Mycobacteriales</taxon>
        <taxon>Nocardiaceae</taxon>
        <taxon>Nocardia</taxon>
    </lineage>
</organism>
<sequence length="65" mass="7344">MTDKNTGPWIRLSQCESGAFDAHGRLVEVLCPHWACRGWVSSVDGRIAKHGGAIDELCRFRRWGF</sequence>
<protein>
    <submittedName>
        <fullName evidence="1">Uncharacterized protein</fullName>
    </submittedName>
</protein>
<name>A0ABP9KTQ2_9NOCA</name>
<dbReference type="EMBL" id="BAABJM010000005">
    <property type="protein sequence ID" value="GAA5063363.1"/>
    <property type="molecule type" value="Genomic_DNA"/>
</dbReference>